<evidence type="ECO:0000313" key="4">
    <source>
        <dbReference type="Proteomes" id="UP000020773"/>
    </source>
</evidence>
<dbReference type="AlphaFoldDB" id="A0A015W3T7"/>
<dbReference type="EMBL" id="JGDB01000009">
    <property type="protein sequence ID" value="EXY92923.1"/>
    <property type="molecule type" value="Genomic_DNA"/>
</dbReference>
<dbReference type="EMBL" id="JGDB01000006">
    <property type="protein sequence ID" value="EXY93116.1"/>
    <property type="molecule type" value="Genomic_DNA"/>
</dbReference>
<organism evidence="1 4">
    <name type="scientific">Bacteroides fragilis str. 3998T(B)3</name>
    <dbReference type="NCBI Taxonomy" id="1339316"/>
    <lineage>
        <taxon>Bacteria</taxon>
        <taxon>Pseudomonadati</taxon>
        <taxon>Bacteroidota</taxon>
        <taxon>Bacteroidia</taxon>
        <taxon>Bacteroidales</taxon>
        <taxon>Bacteroidaceae</taxon>
        <taxon>Bacteroides</taxon>
    </lineage>
</organism>
<dbReference type="PATRIC" id="fig|1339316.3.peg.150"/>
<evidence type="ECO:0000313" key="1">
    <source>
        <dbReference type="EMBL" id="EXY92923.1"/>
    </source>
</evidence>
<dbReference type="EMBL" id="JGDB01000008">
    <property type="protein sequence ID" value="EXY92998.1"/>
    <property type="molecule type" value="Genomic_DNA"/>
</dbReference>
<evidence type="ECO:0000313" key="2">
    <source>
        <dbReference type="EMBL" id="EXY92998.1"/>
    </source>
</evidence>
<protein>
    <submittedName>
        <fullName evidence="1">Uncharacterized protein</fullName>
    </submittedName>
</protein>
<proteinExistence type="predicted"/>
<name>A0A015W3T7_BACFG</name>
<reference evidence="1 4" key="1">
    <citation type="submission" date="2014-02" db="EMBL/GenBank/DDBJ databases">
        <authorList>
            <person name="Sears C."/>
            <person name="Carroll K."/>
            <person name="Sack B.R."/>
            <person name="Qadri F."/>
            <person name="Myers L.L."/>
            <person name="Chung G.-T."/>
            <person name="Escheverria P."/>
            <person name="Fraser C.M."/>
            <person name="Sadzewicz L."/>
            <person name="Shefchek K.A."/>
            <person name="Tallon L."/>
            <person name="Das S.P."/>
            <person name="Daugherty S."/>
            <person name="Mongodin E.F."/>
        </authorList>
    </citation>
    <scope>NUCLEOTIDE SEQUENCE [LARGE SCALE GENOMIC DNA]</scope>
    <source>
        <strain evidence="1">3998T</strain>
        <strain evidence="4">3998T(B)3</strain>
    </source>
</reference>
<gene>
    <name evidence="3" type="ORF">M125_0148</name>
    <name evidence="2" type="ORF">M125_0240</name>
    <name evidence="1" type="ORF">M125_0327</name>
</gene>
<dbReference type="RefSeq" id="WP_032596546.1">
    <property type="nucleotide sequence ID" value="NZ_JGDB01000006.1"/>
</dbReference>
<dbReference type="Proteomes" id="UP000020773">
    <property type="component" value="Unassembled WGS sequence"/>
</dbReference>
<comment type="caution">
    <text evidence="1">The sequence shown here is derived from an EMBL/GenBank/DDBJ whole genome shotgun (WGS) entry which is preliminary data.</text>
</comment>
<sequence>MNEEEEKGIVELEQVVSYLEYHLQQYCDYEQKFKYDRIKKDRDRALDNMVTHADYIKNVLLREDVYPIIKNGSPLYIQFEDFWRYVKSDTPGYIETLKKYIENKKRTERDAI</sequence>
<accession>A0A015W3T7</accession>
<evidence type="ECO:0000313" key="3">
    <source>
        <dbReference type="EMBL" id="EXY93116.1"/>
    </source>
</evidence>